<dbReference type="InterPro" id="IPR011049">
    <property type="entry name" value="Serralysin-like_metalloprot_C"/>
</dbReference>
<gene>
    <name evidence="5" type="ORF">CRI94_10950</name>
</gene>
<dbReference type="Proteomes" id="UP000220102">
    <property type="component" value="Unassembled WGS sequence"/>
</dbReference>
<protein>
    <recommendedName>
        <fullName evidence="4">Trimeric autotransporter adhesin YadA-like head domain-containing protein</fullName>
    </recommendedName>
</protein>
<keyword evidence="6" id="KW-1185">Reference proteome</keyword>
<feature type="coiled-coil region" evidence="1">
    <location>
        <begin position="470"/>
        <end position="504"/>
    </location>
</feature>
<organism evidence="5 6">
    <name type="scientific">Longibacter salinarum</name>
    <dbReference type="NCBI Taxonomy" id="1850348"/>
    <lineage>
        <taxon>Bacteria</taxon>
        <taxon>Pseudomonadati</taxon>
        <taxon>Rhodothermota</taxon>
        <taxon>Rhodothermia</taxon>
        <taxon>Rhodothermales</taxon>
        <taxon>Salisaetaceae</taxon>
        <taxon>Longibacter</taxon>
    </lineage>
</organism>
<accession>A0A2A8CX60</accession>
<keyword evidence="2" id="KW-0472">Membrane</keyword>
<evidence type="ECO:0000313" key="6">
    <source>
        <dbReference type="Proteomes" id="UP000220102"/>
    </source>
</evidence>
<feature type="domain" description="Trimeric autotransporter adhesin YadA-like head" evidence="4">
    <location>
        <begin position="112"/>
        <end position="137"/>
    </location>
</feature>
<dbReference type="CDD" id="cd12820">
    <property type="entry name" value="LbR_YadA-like"/>
    <property type="match status" value="1"/>
</dbReference>
<feature type="transmembrane region" description="Helical" evidence="2">
    <location>
        <begin position="519"/>
        <end position="538"/>
    </location>
</feature>
<keyword evidence="3" id="KW-0732">Signal</keyword>
<reference evidence="5 6" key="1">
    <citation type="submission" date="2017-10" db="EMBL/GenBank/DDBJ databases">
        <title>Draft genome of Longibacter Salinarum.</title>
        <authorList>
            <person name="Goh K.M."/>
            <person name="Shamsir M.S."/>
            <person name="Lim S.W."/>
        </authorList>
    </citation>
    <scope>NUCLEOTIDE SEQUENCE [LARGE SCALE GENOMIC DNA]</scope>
    <source>
        <strain evidence="5 6">KCTC 52045</strain>
    </source>
</reference>
<dbReference type="Gene3D" id="2.40.300.10">
    <property type="entry name" value="Head decoration protein D"/>
    <property type="match status" value="1"/>
</dbReference>
<evidence type="ECO:0000256" key="2">
    <source>
        <dbReference type="SAM" id="Phobius"/>
    </source>
</evidence>
<dbReference type="EMBL" id="PDEQ01000005">
    <property type="protein sequence ID" value="PEN13157.1"/>
    <property type="molecule type" value="Genomic_DNA"/>
</dbReference>
<dbReference type="SUPFAM" id="SSF101967">
    <property type="entry name" value="Adhesin YadA, collagen-binding domain"/>
    <property type="match status" value="1"/>
</dbReference>
<comment type="caution">
    <text evidence="5">The sequence shown here is derived from an EMBL/GenBank/DDBJ whole genome shotgun (WGS) entry which is preliminary data.</text>
</comment>
<dbReference type="Gene3D" id="2.150.10.10">
    <property type="entry name" value="Serralysin-like metalloprotease, C-terminal"/>
    <property type="match status" value="2"/>
</dbReference>
<keyword evidence="1" id="KW-0175">Coiled coil</keyword>
<keyword evidence="2" id="KW-0812">Transmembrane</keyword>
<keyword evidence="2" id="KW-1133">Transmembrane helix</keyword>
<proteinExistence type="predicted"/>
<feature type="signal peptide" evidence="3">
    <location>
        <begin position="1"/>
        <end position="23"/>
    </location>
</feature>
<feature type="chain" id="PRO_5013015582" description="Trimeric autotransporter adhesin YadA-like head domain-containing protein" evidence="3">
    <location>
        <begin position="24"/>
        <end position="549"/>
    </location>
</feature>
<name>A0A2A8CX60_9BACT</name>
<dbReference type="Pfam" id="PF05658">
    <property type="entry name" value="YadA_head"/>
    <property type="match status" value="2"/>
</dbReference>
<evidence type="ECO:0000259" key="4">
    <source>
        <dbReference type="Pfam" id="PF05658"/>
    </source>
</evidence>
<dbReference type="OrthoDB" id="9765957at2"/>
<dbReference type="AlphaFoldDB" id="A0A2A8CX60"/>
<dbReference type="InterPro" id="IPR008640">
    <property type="entry name" value="Adhesin_Head_dom"/>
</dbReference>
<sequence length="549" mass="55731">MRTIIRATLLFAFSLLLTSVAYGQTPTTTIENGNGDTRLQLNADGGFYIPGTYVDDGTENDSIPAEGAGTRLMWYPAKAAFRAGEITDPGGSEWNASNVGHHSFAVGYDTEASAFASTAIGQHATASASHAFAIGNASTASGVFGSIAMGNYATASGAYGAFAVGDRATASGTASLSSGRETEASGQFAVAMGVSTIATSDHSVSIGSYNSANTSSDASLLVAGNGSSGSRADAMVLKRDGDLAVGPSDPEDLRLYVAKDKGNAGVGDSPKANMVLFENTSSGSKPDVLGLQAGPQNPGSGVTYVSFYDGSGTTVGTVEGNGSGGVNYTSAGADFAEELPVATGASRPEAGDLVAVRGGQVKLNTNGADRLMIVSDQAAMTGNVKPDASGDRVPVAFIGQVPVKVRGTVSVGDLLVASGQADGTARAVAPEAYRMDEHGPVAGRAWAKKATEGTGTVVAAVGMGHETALERRFQTKLQKKQSQLDALKAENAAIQQRLNALEEQVEAPTPDLAGMMGPWGVAMLLACAVGGIGGLLLSRRTERVPQARS</sequence>
<dbReference type="GO" id="GO:0019867">
    <property type="term" value="C:outer membrane"/>
    <property type="evidence" value="ECO:0007669"/>
    <property type="project" value="InterPro"/>
</dbReference>
<evidence type="ECO:0000313" key="5">
    <source>
        <dbReference type="EMBL" id="PEN13157.1"/>
    </source>
</evidence>
<evidence type="ECO:0000256" key="3">
    <source>
        <dbReference type="SAM" id="SignalP"/>
    </source>
</evidence>
<dbReference type="RefSeq" id="WP_098075747.1">
    <property type="nucleotide sequence ID" value="NZ_PDEQ01000005.1"/>
</dbReference>
<evidence type="ECO:0000256" key="1">
    <source>
        <dbReference type="SAM" id="Coils"/>
    </source>
</evidence>
<feature type="domain" description="Trimeric autotransporter adhesin YadA-like head" evidence="4">
    <location>
        <begin position="184"/>
        <end position="209"/>
    </location>
</feature>